<sequence>MGSSPAKQ</sequence>
<accession>A0A0A9FZG3</accession>
<evidence type="ECO:0000313" key="1">
    <source>
        <dbReference type="EMBL" id="JAE17637.1"/>
    </source>
</evidence>
<organism evidence="1">
    <name type="scientific">Arundo donax</name>
    <name type="common">Giant reed</name>
    <name type="synonym">Donax arundinaceus</name>
    <dbReference type="NCBI Taxonomy" id="35708"/>
    <lineage>
        <taxon>Eukaryota</taxon>
        <taxon>Viridiplantae</taxon>
        <taxon>Streptophyta</taxon>
        <taxon>Embryophyta</taxon>
        <taxon>Tracheophyta</taxon>
        <taxon>Spermatophyta</taxon>
        <taxon>Magnoliopsida</taxon>
        <taxon>Liliopsida</taxon>
        <taxon>Poales</taxon>
        <taxon>Poaceae</taxon>
        <taxon>PACMAD clade</taxon>
        <taxon>Arundinoideae</taxon>
        <taxon>Arundineae</taxon>
        <taxon>Arundo</taxon>
    </lineage>
</organism>
<protein>
    <submittedName>
        <fullName evidence="1">Uncharacterized protein</fullName>
    </submittedName>
</protein>
<name>A0A0A9FZG3_ARUDO</name>
<proteinExistence type="predicted"/>
<dbReference type="EMBL" id="GBRH01180259">
    <property type="protein sequence ID" value="JAE17637.1"/>
    <property type="molecule type" value="Transcribed_RNA"/>
</dbReference>
<reference evidence="1" key="2">
    <citation type="journal article" date="2015" name="Data Brief">
        <title>Shoot transcriptome of the giant reed, Arundo donax.</title>
        <authorList>
            <person name="Barrero R.A."/>
            <person name="Guerrero F.D."/>
            <person name="Moolhuijzen P."/>
            <person name="Goolsby J.A."/>
            <person name="Tidwell J."/>
            <person name="Bellgard S.E."/>
            <person name="Bellgard M.I."/>
        </authorList>
    </citation>
    <scope>NUCLEOTIDE SEQUENCE</scope>
    <source>
        <tissue evidence="1">Shoot tissue taken approximately 20 cm above the soil surface</tissue>
    </source>
</reference>
<reference evidence="1" key="1">
    <citation type="submission" date="2014-09" db="EMBL/GenBank/DDBJ databases">
        <authorList>
            <person name="Magalhaes I.L.F."/>
            <person name="Oliveira U."/>
            <person name="Santos F.R."/>
            <person name="Vidigal T.H.D.A."/>
            <person name="Brescovit A.D."/>
            <person name="Santos A.J."/>
        </authorList>
    </citation>
    <scope>NUCLEOTIDE SEQUENCE</scope>
    <source>
        <tissue evidence="1">Shoot tissue taken approximately 20 cm above the soil surface</tissue>
    </source>
</reference>